<evidence type="ECO:0000256" key="3">
    <source>
        <dbReference type="ARBA" id="ARBA00022553"/>
    </source>
</evidence>
<evidence type="ECO:0000256" key="9">
    <source>
        <dbReference type="SAM" id="Coils"/>
    </source>
</evidence>
<evidence type="ECO:0000313" key="12">
    <source>
        <dbReference type="EMBL" id="MFC4598444.1"/>
    </source>
</evidence>
<keyword evidence="8" id="KW-0902">Two-component regulatory system</keyword>
<keyword evidence="3" id="KW-0597">Phosphoprotein</keyword>
<evidence type="ECO:0000256" key="2">
    <source>
        <dbReference type="ARBA" id="ARBA00012438"/>
    </source>
</evidence>
<comment type="caution">
    <text evidence="12">The sequence shown here is derived from an EMBL/GenBank/DDBJ whole genome shotgun (WGS) entry which is preliminary data.</text>
</comment>
<dbReference type="PANTHER" id="PTHR24421">
    <property type="entry name" value="NITRATE/NITRITE SENSOR PROTEIN NARX-RELATED"/>
    <property type="match status" value="1"/>
</dbReference>
<protein>
    <recommendedName>
        <fullName evidence="2">histidine kinase</fullName>
        <ecNumber evidence="2">2.7.13.3</ecNumber>
    </recommendedName>
</protein>
<keyword evidence="6 12" id="KW-0418">Kinase</keyword>
<feature type="transmembrane region" description="Helical" evidence="10">
    <location>
        <begin position="29"/>
        <end position="48"/>
    </location>
</feature>
<sequence length="383" mass="41730">MRKYWIALTLLSIVWISAMLFVTPEASAFPWRLAGSALFFAAFFLVPLARNKPRILTLLLSAASAAAVASLWSEGQEKANPYALLALSILAGKAAYRLQGAYACIVGGVLFVGALAPAIAGYPSFPPVFLVLYAALLAFALAVYGNAWHRAASAEARSEALLGEYRKMKRRNASAEETARQEERAQVGRDIHDSVGHKLTALTMQLEVLRMKADAESEAQIRSLRDLARESLEETRNAVKVLRNDEPGGLSSVVRLIRKLEAESLIRVYFTVKHGALSAPLTNDQSIAVYRCVQEALTNVMKHGNIREADVTFEAPGGSVFRFEISNPGSAADRYREGFGLRSMRERLEGGRGRLEVVANRDRFTVRGTFPLNAAAARGGTSG</sequence>
<evidence type="ECO:0000256" key="6">
    <source>
        <dbReference type="ARBA" id="ARBA00022777"/>
    </source>
</evidence>
<evidence type="ECO:0000256" key="5">
    <source>
        <dbReference type="ARBA" id="ARBA00022741"/>
    </source>
</evidence>
<accession>A0ABV9FB89</accession>
<dbReference type="InterPro" id="IPR050482">
    <property type="entry name" value="Sensor_HK_TwoCompSys"/>
</dbReference>
<keyword evidence="7" id="KW-0067">ATP-binding</keyword>
<feature type="transmembrane region" description="Helical" evidence="10">
    <location>
        <begin position="103"/>
        <end position="122"/>
    </location>
</feature>
<evidence type="ECO:0000256" key="1">
    <source>
        <dbReference type="ARBA" id="ARBA00000085"/>
    </source>
</evidence>
<evidence type="ECO:0000256" key="4">
    <source>
        <dbReference type="ARBA" id="ARBA00022679"/>
    </source>
</evidence>
<feature type="transmembrane region" description="Helical" evidence="10">
    <location>
        <begin position="5"/>
        <end position="23"/>
    </location>
</feature>
<feature type="transmembrane region" description="Helical" evidence="10">
    <location>
        <begin position="128"/>
        <end position="147"/>
    </location>
</feature>
<dbReference type="Proteomes" id="UP001596028">
    <property type="component" value="Unassembled WGS sequence"/>
</dbReference>
<keyword evidence="9" id="KW-0175">Coiled coil</keyword>
<feature type="coiled-coil region" evidence="9">
    <location>
        <begin position="151"/>
        <end position="185"/>
    </location>
</feature>
<evidence type="ECO:0000259" key="11">
    <source>
        <dbReference type="Pfam" id="PF07730"/>
    </source>
</evidence>
<comment type="catalytic activity">
    <reaction evidence="1">
        <text>ATP + protein L-histidine = ADP + protein N-phospho-L-histidine.</text>
        <dbReference type="EC" id="2.7.13.3"/>
    </reaction>
</comment>
<dbReference type="InterPro" id="IPR011712">
    <property type="entry name" value="Sig_transdc_His_kin_sub3_dim/P"/>
</dbReference>
<dbReference type="EMBL" id="JBHSEP010000005">
    <property type="protein sequence ID" value="MFC4598444.1"/>
    <property type="molecule type" value="Genomic_DNA"/>
</dbReference>
<keyword evidence="10" id="KW-1133">Transmembrane helix</keyword>
<keyword evidence="5" id="KW-0547">Nucleotide-binding</keyword>
<evidence type="ECO:0000256" key="10">
    <source>
        <dbReference type="SAM" id="Phobius"/>
    </source>
</evidence>
<organism evidence="12 13">
    <name type="scientific">Cohnella hongkongensis</name>
    <dbReference type="NCBI Taxonomy" id="178337"/>
    <lineage>
        <taxon>Bacteria</taxon>
        <taxon>Bacillati</taxon>
        <taxon>Bacillota</taxon>
        <taxon>Bacilli</taxon>
        <taxon>Bacillales</taxon>
        <taxon>Paenibacillaceae</taxon>
        <taxon>Cohnella</taxon>
    </lineage>
</organism>
<dbReference type="Gene3D" id="3.30.565.10">
    <property type="entry name" value="Histidine kinase-like ATPase, C-terminal domain"/>
    <property type="match status" value="1"/>
</dbReference>
<dbReference type="Pfam" id="PF07730">
    <property type="entry name" value="HisKA_3"/>
    <property type="match status" value="1"/>
</dbReference>
<dbReference type="GO" id="GO:0016301">
    <property type="term" value="F:kinase activity"/>
    <property type="evidence" value="ECO:0007669"/>
    <property type="project" value="UniProtKB-KW"/>
</dbReference>
<dbReference type="EC" id="2.7.13.3" evidence="2"/>
<evidence type="ECO:0000256" key="8">
    <source>
        <dbReference type="ARBA" id="ARBA00023012"/>
    </source>
</evidence>
<proteinExistence type="predicted"/>
<dbReference type="RefSeq" id="WP_378094701.1">
    <property type="nucleotide sequence ID" value="NZ_JBHSEP010000005.1"/>
</dbReference>
<keyword evidence="4" id="KW-0808">Transferase</keyword>
<keyword evidence="10" id="KW-0812">Transmembrane</keyword>
<dbReference type="Gene3D" id="1.20.5.1930">
    <property type="match status" value="1"/>
</dbReference>
<gene>
    <name evidence="12" type="ORF">ACFO3S_09390</name>
</gene>
<keyword evidence="13" id="KW-1185">Reference proteome</keyword>
<dbReference type="PANTHER" id="PTHR24421:SF10">
    <property type="entry name" value="NITRATE_NITRITE SENSOR PROTEIN NARQ"/>
    <property type="match status" value="1"/>
</dbReference>
<keyword evidence="10" id="KW-0472">Membrane</keyword>
<reference evidence="13" key="1">
    <citation type="journal article" date="2019" name="Int. J. Syst. Evol. Microbiol.">
        <title>The Global Catalogue of Microorganisms (GCM) 10K type strain sequencing project: providing services to taxonomists for standard genome sequencing and annotation.</title>
        <authorList>
            <consortium name="The Broad Institute Genomics Platform"/>
            <consortium name="The Broad Institute Genome Sequencing Center for Infectious Disease"/>
            <person name="Wu L."/>
            <person name="Ma J."/>
        </authorList>
    </citation>
    <scope>NUCLEOTIDE SEQUENCE [LARGE SCALE GENOMIC DNA]</scope>
    <source>
        <strain evidence="13">CCUG 49571</strain>
    </source>
</reference>
<dbReference type="InterPro" id="IPR036890">
    <property type="entry name" value="HATPase_C_sf"/>
</dbReference>
<evidence type="ECO:0000256" key="7">
    <source>
        <dbReference type="ARBA" id="ARBA00022840"/>
    </source>
</evidence>
<evidence type="ECO:0000313" key="13">
    <source>
        <dbReference type="Proteomes" id="UP001596028"/>
    </source>
</evidence>
<name>A0ABV9FB89_9BACL</name>
<dbReference type="CDD" id="cd16917">
    <property type="entry name" value="HATPase_UhpB-NarQ-NarX-like"/>
    <property type="match status" value="1"/>
</dbReference>
<feature type="domain" description="Signal transduction histidine kinase subgroup 3 dimerisation and phosphoacceptor" evidence="11">
    <location>
        <begin position="183"/>
        <end position="245"/>
    </location>
</feature>